<gene>
    <name evidence="2" type="ORF">APUTEX25_000695</name>
</gene>
<comment type="caution">
    <text evidence="2">The sequence shown here is derived from an EMBL/GenBank/DDBJ whole genome shotgun (WGS) entry which is preliminary data.</text>
</comment>
<feature type="region of interest" description="Disordered" evidence="1">
    <location>
        <begin position="158"/>
        <end position="181"/>
    </location>
</feature>
<dbReference type="InterPro" id="IPR009057">
    <property type="entry name" value="Homeodomain-like_sf"/>
</dbReference>
<accession>A0A3M7KRI9</accession>
<protein>
    <recommendedName>
        <fullName evidence="4">SANT domain-containing protein</fullName>
    </recommendedName>
</protein>
<dbReference type="AlphaFoldDB" id="A0A3M7KRI9"/>
<evidence type="ECO:0008006" key="4">
    <source>
        <dbReference type="Google" id="ProtNLM"/>
    </source>
</evidence>
<feature type="region of interest" description="Disordered" evidence="1">
    <location>
        <begin position="205"/>
        <end position="227"/>
    </location>
</feature>
<dbReference type="SUPFAM" id="SSF46689">
    <property type="entry name" value="Homeodomain-like"/>
    <property type="match status" value="1"/>
</dbReference>
<name>A0A3M7KRI9_AUXPR</name>
<evidence type="ECO:0000256" key="1">
    <source>
        <dbReference type="SAM" id="MobiDB-lite"/>
    </source>
</evidence>
<organism evidence="2 3">
    <name type="scientific">Auxenochlorella protothecoides</name>
    <name type="common">Green microalga</name>
    <name type="synonym">Chlorella protothecoides</name>
    <dbReference type="NCBI Taxonomy" id="3075"/>
    <lineage>
        <taxon>Eukaryota</taxon>
        <taxon>Viridiplantae</taxon>
        <taxon>Chlorophyta</taxon>
        <taxon>core chlorophytes</taxon>
        <taxon>Trebouxiophyceae</taxon>
        <taxon>Chlorellales</taxon>
        <taxon>Chlorellaceae</taxon>
        <taxon>Auxenochlorella</taxon>
    </lineage>
</organism>
<proteinExistence type="predicted"/>
<evidence type="ECO:0000313" key="3">
    <source>
        <dbReference type="Proteomes" id="UP000279271"/>
    </source>
</evidence>
<evidence type="ECO:0000313" key="2">
    <source>
        <dbReference type="EMBL" id="RMZ52420.1"/>
    </source>
</evidence>
<sequence>MASQYQHQYQVAALMHALGYPGAVLAHAGLEREGWERPWSDAEVRAFMDGFLVHHKDFARIAATCLPGRRVTEVVALYYSLQRTDVFAATRRKYQLRKRREQTEVNLRARAATFMGMGVGGEGAAKRGADRAAGGPAPGLARTVSRTEVQERFAAFGPEGEFLRERRSPPGSGTPGYDKRARWESSRALSDRHAKAVFLFRVASRPLRRKTLQRPQPPPRPDQSTQR</sequence>
<reference evidence="3" key="1">
    <citation type="journal article" date="2018" name="Algal Res.">
        <title>Characterization of plant carbon substrate utilization by Auxenochlorella protothecoides.</title>
        <authorList>
            <person name="Vogler B.W."/>
            <person name="Starkenburg S.R."/>
            <person name="Sudasinghe N."/>
            <person name="Schambach J.Y."/>
            <person name="Rollin J.A."/>
            <person name="Pattathil S."/>
            <person name="Barry A.N."/>
        </authorList>
    </citation>
    <scope>NUCLEOTIDE SEQUENCE [LARGE SCALE GENOMIC DNA]</scope>
    <source>
        <strain evidence="3">UTEX 25</strain>
    </source>
</reference>
<dbReference type="EMBL" id="QOKY01000206">
    <property type="protein sequence ID" value="RMZ52420.1"/>
    <property type="molecule type" value="Genomic_DNA"/>
</dbReference>
<dbReference type="Gene3D" id="1.10.10.60">
    <property type="entry name" value="Homeodomain-like"/>
    <property type="match status" value="1"/>
</dbReference>
<dbReference type="Proteomes" id="UP000279271">
    <property type="component" value="Unassembled WGS sequence"/>
</dbReference>